<comment type="caution">
    <text evidence="2">The sequence shown here is derived from an EMBL/GenBank/DDBJ whole genome shotgun (WGS) entry which is preliminary data.</text>
</comment>
<accession>A0A921UZK9</accession>
<dbReference type="GO" id="GO:0005506">
    <property type="term" value="F:iron ion binding"/>
    <property type="evidence" value="ECO:0007669"/>
    <property type="project" value="InterPro"/>
</dbReference>
<name>A0A921UZK9_SORBI</name>
<dbReference type="Gene3D" id="1.10.630.10">
    <property type="entry name" value="Cytochrome P450"/>
    <property type="match status" value="1"/>
</dbReference>
<reference evidence="2" key="2">
    <citation type="submission" date="2020-10" db="EMBL/GenBank/DDBJ databases">
        <authorList>
            <person name="Cooper E.A."/>
            <person name="Brenton Z.W."/>
            <person name="Flinn B.S."/>
            <person name="Jenkins J."/>
            <person name="Shu S."/>
            <person name="Flowers D."/>
            <person name="Luo F."/>
            <person name="Wang Y."/>
            <person name="Xia P."/>
            <person name="Barry K."/>
            <person name="Daum C."/>
            <person name="Lipzen A."/>
            <person name="Yoshinaga Y."/>
            <person name="Schmutz J."/>
            <person name="Saski C."/>
            <person name="Vermerris W."/>
            <person name="Kresovich S."/>
        </authorList>
    </citation>
    <scope>NUCLEOTIDE SEQUENCE</scope>
</reference>
<proteinExistence type="predicted"/>
<dbReference type="SUPFAM" id="SSF48264">
    <property type="entry name" value="Cytochrome P450"/>
    <property type="match status" value="1"/>
</dbReference>
<dbReference type="InterPro" id="IPR036396">
    <property type="entry name" value="Cyt_P450_sf"/>
</dbReference>
<dbReference type="Proteomes" id="UP000807115">
    <property type="component" value="Chromosome 1"/>
</dbReference>
<gene>
    <name evidence="2" type="ORF">BDA96_01G330400</name>
</gene>
<dbReference type="GO" id="GO:0020037">
    <property type="term" value="F:heme binding"/>
    <property type="evidence" value="ECO:0007669"/>
    <property type="project" value="InterPro"/>
</dbReference>
<feature type="region of interest" description="Disordered" evidence="1">
    <location>
        <begin position="1"/>
        <end position="63"/>
    </location>
</feature>
<evidence type="ECO:0000256" key="1">
    <source>
        <dbReference type="SAM" id="MobiDB-lite"/>
    </source>
</evidence>
<feature type="compositionally biased region" description="Low complexity" evidence="1">
    <location>
        <begin position="1"/>
        <end position="18"/>
    </location>
</feature>
<dbReference type="GO" id="GO:0004497">
    <property type="term" value="F:monooxygenase activity"/>
    <property type="evidence" value="ECO:0007669"/>
    <property type="project" value="InterPro"/>
</dbReference>
<organism evidence="2 3">
    <name type="scientific">Sorghum bicolor</name>
    <name type="common">Sorghum</name>
    <name type="synonym">Sorghum vulgare</name>
    <dbReference type="NCBI Taxonomy" id="4558"/>
    <lineage>
        <taxon>Eukaryota</taxon>
        <taxon>Viridiplantae</taxon>
        <taxon>Streptophyta</taxon>
        <taxon>Embryophyta</taxon>
        <taxon>Tracheophyta</taxon>
        <taxon>Spermatophyta</taxon>
        <taxon>Magnoliopsida</taxon>
        <taxon>Liliopsida</taxon>
        <taxon>Poales</taxon>
        <taxon>Poaceae</taxon>
        <taxon>PACMAD clade</taxon>
        <taxon>Panicoideae</taxon>
        <taxon>Andropogonodae</taxon>
        <taxon>Andropogoneae</taxon>
        <taxon>Sorghinae</taxon>
        <taxon>Sorghum</taxon>
    </lineage>
</organism>
<evidence type="ECO:0000313" key="2">
    <source>
        <dbReference type="EMBL" id="KAG0550347.1"/>
    </source>
</evidence>
<reference evidence="2" key="1">
    <citation type="journal article" date="2019" name="BMC Genomics">
        <title>A new reference genome for Sorghum bicolor reveals high levels of sequence similarity between sweet and grain genotypes: implications for the genetics of sugar metabolism.</title>
        <authorList>
            <person name="Cooper E.A."/>
            <person name="Brenton Z.W."/>
            <person name="Flinn B.S."/>
            <person name="Jenkins J."/>
            <person name="Shu S."/>
            <person name="Flowers D."/>
            <person name="Luo F."/>
            <person name="Wang Y."/>
            <person name="Xia P."/>
            <person name="Barry K."/>
            <person name="Daum C."/>
            <person name="Lipzen A."/>
            <person name="Yoshinaga Y."/>
            <person name="Schmutz J."/>
            <person name="Saski C."/>
            <person name="Vermerris W."/>
            <person name="Kresovich S."/>
        </authorList>
    </citation>
    <scope>NUCLEOTIDE SEQUENCE</scope>
</reference>
<evidence type="ECO:0000313" key="3">
    <source>
        <dbReference type="Proteomes" id="UP000807115"/>
    </source>
</evidence>
<sequence>MPATASAYASASVAASPSPWSPRPPPRRGHVRVRAPPPRSGSSAGGGGGGGGGDEPSTATPWASPDWLTSLSRAVGRSGGSDDSGIPVASAKLDDVRDLLGGALFLPLFKWFREEGPVYRLAAGPQDFVIVSDPAVARHVLRGYGSRYAKGLVAEVSEFLFGSGFAIAEGDLWTVRSLSLLPAALCFTSSVTSELLITIV</sequence>
<feature type="compositionally biased region" description="Gly residues" evidence="1">
    <location>
        <begin position="43"/>
        <end position="54"/>
    </location>
</feature>
<protein>
    <submittedName>
        <fullName evidence="2">Uncharacterized protein</fullName>
    </submittedName>
</protein>
<dbReference type="AlphaFoldDB" id="A0A921UZK9"/>
<dbReference type="GO" id="GO:0016705">
    <property type="term" value="F:oxidoreductase activity, acting on paired donors, with incorporation or reduction of molecular oxygen"/>
    <property type="evidence" value="ECO:0007669"/>
    <property type="project" value="InterPro"/>
</dbReference>
<dbReference type="EMBL" id="CM027680">
    <property type="protein sequence ID" value="KAG0550347.1"/>
    <property type="molecule type" value="Genomic_DNA"/>
</dbReference>